<gene>
    <name evidence="1" type="ORF">EDC30_10983</name>
</gene>
<evidence type="ECO:0000313" key="2">
    <source>
        <dbReference type="Proteomes" id="UP000295382"/>
    </source>
</evidence>
<dbReference type="OrthoDB" id="9164724at2"/>
<reference evidence="1 2" key="1">
    <citation type="submission" date="2019-03" db="EMBL/GenBank/DDBJ databases">
        <title>Genomic Encyclopedia of Type Strains, Phase IV (KMG-IV): sequencing the most valuable type-strain genomes for metagenomic binning, comparative biology and taxonomic classification.</title>
        <authorList>
            <person name="Goeker M."/>
        </authorList>
    </citation>
    <scope>NUCLEOTIDE SEQUENCE [LARGE SCALE GENOMIC DNA]</scope>
    <source>
        <strain evidence="1 2">DSM 7445</strain>
    </source>
</reference>
<proteinExistence type="predicted"/>
<dbReference type="AlphaFoldDB" id="A0A4R3HSX8"/>
<sequence length="74" mass="8039">MSNPILLPAIAILPRPEVDNLLEAWLAYDKALMASPRLSHMTQVRRDRAADALYDVMFMASTGTTLADLPPSGG</sequence>
<evidence type="ECO:0000313" key="1">
    <source>
        <dbReference type="EMBL" id="TCS35784.1"/>
    </source>
</evidence>
<organism evidence="1 2">
    <name type="scientific">Paucimonas lemoignei</name>
    <name type="common">Pseudomonas lemoignei</name>
    <dbReference type="NCBI Taxonomy" id="29443"/>
    <lineage>
        <taxon>Bacteria</taxon>
        <taxon>Pseudomonadati</taxon>
        <taxon>Pseudomonadota</taxon>
        <taxon>Betaproteobacteria</taxon>
        <taxon>Burkholderiales</taxon>
        <taxon>Burkholderiaceae</taxon>
        <taxon>Paucimonas</taxon>
    </lineage>
</organism>
<dbReference type="RefSeq" id="WP_132259464.1">
    <property type="nucleotide sequence ID" value="NZ_SLZQ01000009.1"/>
</dbReference>
<dbReference type="Proteomes" id="UP000295382">
    <property type="component" value="Unassembled WGS sequence"/>
</dbReference>
<comment type="caution">
    <text evidence="1">The sequence shown here is derived from an EMBL/GenBank/DDBJ whole genome shotgun (WGS) entry which is preliminary data.</text>
</comment>
<name>A0A4R3HSX8_PAULE</name>
<accession>A0A4R3HSX8</accession>
<dbReference type="EMBL" id="SLZQ01000009">
    <property type="protein sequence ID" value="TCS35784.1"/>
    <property type="molecule type" value="Genomic_DNA"/>
</dbReference>
<protein>
    <submittedName>
        <fullName evidence="1">Uncharacterized protein</fullName>
    </submittedName>
</protein>
<keyword evidence="2" id="KW-1185">Reference proteome</keyword>